<accession>A0ABD2XX63</accession>
<dbReference type="Proteomes" id="UP001630127">
    <property type="component" value="Unassembled WGS sequence"/>
</dbReference>
<sequence length="130" mass="15368">MTHGNRLPISVNKISEVPPYRSTPILSDEDFTPHNIPIREILYQVRNSRIIAPLPPIRSQFHWRDRSKYCAHHGDHGHDMDECNDLKFEIERVVKNRHLQEHILREADQFRRNEKKPVVGEGPSQITYRT</sequence>
<protein>
    <recommendedName>
        <fullName evidence="3">Reverse transcriptase domain-containing protein</fullName>
    </recommendedName>
</protein>
<evidence type="ECO:0008006" key="3">
    <source>
        <dbReference type="Google" id="ProtNLM"/>
    </source>
</evidence>
<evidence type="ECO:0000313" key="2">
    <source>
        <dbReference type="Proteomes" id="UP001630127"/>
    </source>
</evidence>
<reference evidence="1 2" key="1">
    <citation type="submission" date="2024-11" db="EMBL/GenBank/DDBJ databases">
        <title>A near-complete genome assembly of Cinchona calisaya.</title>
        <authorList>
            <person name="Lian D.C."/>
            <person name="Zhao X.W."/>
            <person name="Wei L."/>
        </authorList>
    </citation>
    <scope>NUCLEOTIDE SEQUENCE [LARGE SCALE GENOMIC DNA]</scope>
    <source>
        <tissue evidence="1">Nenye</tissue>
    </source>
</reference>
<dbReference type="AlphaFoldDB" id="A0ABD2XX63"/>
<gene>
    <name evidence="1" type="ORF">ACH5RR_039079</name>
</gene>
<organism evidence="1 2">
    <name type="scientific">Cinchona calisaya</name>
    <dbReference type="NCBI Taxonomy" id="153742"/>
    <lineage>
        <taxon>Eukaryota</taxon>
        <taxon>Viridiplantae</taxon>
        <taxon>Streptophyta</taxon>
        <taxon>Embryophyta</taxon>
        <taxon>Tracheophyta</taxon>
        <taxon>Spermatophyta</taxon>
        <taxon>Magnoliopsida</taxon>
        <taxon>eudicotyledons</taxon>
        <taxon>Gunneridae</taxon>
        <taxon>Pentapetalae</taxon>
        <taxon>asterids</taxon>
        <taxon>lamiids</taxon>
        <taxon>Gentianales</taxon>
        <taxon>Rubiaceae</taxon>
        <taxon>Cinchonoideae</taxon>
        <taxon>Cinchoneae</taxon>
        <taxon>Cinchona</taxon>
    </lineage>
</organism>
<keyword evidence="2" id="KW-1185">Reference proteome</keyword>
<dbReference type="EMBL" id="JBJUIK010000016">
    <property type="protein sequence ID" value="KAL3499986.1"/>
    <property type="molecule type" value="Genomic_DNA"/>
</dbReference>
<comment type="caution">
    <text evidence="1">The sequence shown here is derived from an EMBL/GenBank/DDBJ whole genome shotgun (WGS) entry which is preliminary data.</text>
</comment>
<evidence type="ECO:0000313" key="1">
    <source>
        <dbReference type="EMBL" id="KAL3499986.1"/>
    </source>
</evidence>
<proteinExistence type="predicted"/>
<name>A0ABD2XX63_9GENT</name>